<comment type="caution">
    <text evidence="1">The sequence shown here is derived from an EMBL/GenBank/DDBJ whole genome shotgun (WGS) entry which is preliminary data.</text>
</comment>
<evidence type="ECO:0008006" key="3">
    <source>
        <dbReference type="Google" id="ProtNLM"/>
    </source>
</evidence>
<protein>
    <recommendedName>
        <fullName evidence="3">Post-GPI attachment to proteins factor 3</fullName>
    </recommendedName>
</protein>
<gene>
    <name evidence="1" type="ORF">PCOR1329_LOCUS54474</name>
</gene>
<reference evidence="1" key="1">
    <citation type="submission" date="2023-10" db="EMBL/GenBank/DDBJ databases">
        <authorList>
            <person name="Chen Y."/>
            <person name="Shah S."/>
            <person name="Dougan E. K."/>
            <person name="Thang M."/>
            <person name="Chan C."/>
        </authorList>
    </citation>
    <scope>NUCLEOTIDE SEQUENCE [LARGE SCALE GENOMIC DNA]</scope>
</reference>
<dbReference type="EMBL" id="CAUYUJ010016658">
    <property type="protein sequence ID" value="CAK0867561.1"/>
    <property type="molecule type" value="Genomic_DNA"/>
</dbReference>
<organism evidence="1 2">
    <name type="scientific">Prorocentrum cordatum</name>
    <dbReference type="NCBI Taxonomy" id="2364126"/>
    <lineage>
        <taxon>Eukaryota</taxon>
        <taxon>Sar</taxon>
        <taxon>Alveolata</taxon>
        <taxon>Dinophyceae</taxon>
        <taxon>Prorocentrales</taxon>
        <taxon>Prorocentraceae</taxon>
        <taxon>Prorocentrum</taxon>
    </lineage>
</organism>
<accession>A0ABN9V430</accession>
<dbReference type="Proteomes" id="UP001189429">
    <property type="component" value="Unassembled WGS sequence"/>
</dbReference>
<proteinExistence type="predicted"/>
<sequence length="156" mass="17544">MFHCQSVFFLRGRSSYTSDIASVDVPGSHESFARMWFSGSMLARLLPVCLRSFRHAAVNLPLAVLALSQFHLLCWGRLSTHEPWGRGGRHRAVLRRRSPACHGEDRHERHGGGLLGDVATLCVLDVRICLMVRFCTRHAECRFAHFAFLARGIMAA</sequence>
<evidence type="ECO:0000313" key="1">
    <source>
        <dbReference type="EMBL" id="CAK0867561.1"/>
    </source>
</evidence>
<keyword evidence="2" id="KW-1185">Reference proteome</keyword>
<evidence type="ECO:0000313" key="2">
    <source>
        <dbReference type="Proteomes" id="UP001189429"/>
    </source>
</evidence>
<name>A0ABN9V430_9DINO</name>